<organism evidence="8 9">
    <name type="scientific">Ambispora leptoticha</name>
    <dbReference type="NCBI Taxonomy" id="144679"/>
    <lineage>
        <taxon>Eukaryota</taxon>
        <taxon>Fungi</taxon>
        <taxon>Fungi incertae sedis</taxon>
        <taxon>Mucoromycota</taxon>
        <taxon>Glomeromycotina</taxon>
        <taxon>Glomeromycetes</taxon>
        <taxon>Archaeosporales</taxon>
        <taxon>Ambisporaceae</taxon>
        <taxon>Ambispora</taxon>
    </lineage>
</organism>
<reference evidence="8" key="1">
    <citation type="submission" date="2021-06" db="EMBL/GenBank/DDBJ databases">
        <authorList>
            <person name="Kallberg Y."/>
            <person name="Tangrot J."/>
            <person name="Rosling A."/>
        </authorList>
    </citation>
    <scope>NUCLEOTIDE SEQUENCE</scope>
    <source>
        <strain evidence="8">FL130A</strain>
    </source>
</reference>
<keyword evidence="4" id="KW-0255">Endonuclease</keyword>
<protein>
    <submittedName>
        <fullName evidence="8">3054_t:CDS:1</fullName>
    </submittedName>
</protein>
<comment type="caution">
    <text evidence="8">The sequence shown here is derived from an EMBL/GenBank/DDBJ whole genome shotgun (WGS) entry which is preliminary data.</text>
</comment>
<dbReference type="GO" id="GO:0016788">
    <property type="term" value="F:hydrolase activity, acting on ester bonds"/>
    <property type="evidence" value="ECO:0007669"/>
    <property type="project" value="InterPro"/>
</dbReference>
<dbReference type="GO" id="GO:0003676">
    <property type="term" value="F:nucleic acid binding"/>
    <property type="evidence" value="ECO:0007669"/>
    <property type="project" value="InterPro"/>
</dbReference>
<evidence type="ECO:0000256" key="5">
    <source>
        <dbReference type="ARBA" id="ARBA00022801"/>
    </source>
</evidence>
<keyword evidence="2" id="KW-0540">Nuclease</keyword>
<dbReference type="OrthoDB" id="441446at2759"/>
<comment type="similarity">
    <text evidence="1">Belongs to the nuclease type I family.</text>
</comment>
<dbReference type="Gene3D" id="1.10.575.10">
    <property type="entry name" value="P1 Nuclease"/>
    <property type="match status" value="1"/>
</dbReference>
<evidence type="ECO:0000256" key="4">
    <source>
        <dbReference type="ARBA" id="ARBA00022759"/>
    </source>
</evidence>
<evidence type="ECO:0000256" key="7">
    <source>
        <dbReference type="ARBA" id="ARBA00023180"/>
    </source>
</evidence>
<dbReference type="PANTHER" id="PTHR33146">
    <property type="entry name" value="ENDONUCLEASE 4"/>
    <property type="match status" value="1"/>
</dbReference>
<dbReference type="GO" id="GO:0006308">
    <property type="term" value="P:DNA catabolic process"/>
    <property type="evidence" value="ECO:0007669"/>
    <property type="project" value="InterPro"/>
</dbReference>
<dbReference type="EMBL" id="CAJVPS010004033">
    <property type="protein sequence ID" value="CAG8598236.1"/>
    <property type="molecule type" value="Genomic_DNA"/>
</dbReference>
<dbReference type="AlphaFoldDB" id="A0A9N9CDT6"/>
<evidence type="ECO:0000256" key="1">
    <source>
        <dbReference type="ARBA" id="ARBA00009547"/>
    </source>
</evidence>
<evidence type="ECO:0000256" key="2">
    <source>
        <dbReference type="ARBA" id="ARBA00022722"/>
    </source>
</evidence>
<evidence type="ECO:0000256" key="6">
    <source>
        <dbReference type="ARBA" id="ARBA00023157"/>
    </source>
</evidence>
<keyword evidence="5" id="KW-0378">Hydrolase</keyword>
<keyword evidence="7" id="KW-0325">Glycoprotein</keyword>
<dbReference type="GO" id="GO:0004519">
    <property type="term" value="F:endonuclease activity"/>
    <property type="evidence" value="ECO:0007669"/>
    <property type="project" value="UniProtKB-KW"/>
</dbReference>
<gene>
    <name evidence="8" type="ORF">ALEPTO_LOCUS8021</name>
</gene>
<evidence type="ECO:0000313" key="8">
    <source>
        <dbReference type="EMBL" id="CAG8598236.1"/>
    </source>
</evidence>
<evidence type="ECO:0000256" key="3">
    <source>
        <dbReference type="ARBA" id="ARBA00022723"/>
    </source>
</evidence>
<dbReference type="InterPro" id="IPR003154">
    <property type="entry name" value="S1/P1nuclease"/>
</dbReference>
<keyword evidence="3" id="KW-0479">Metal-binding</keyword>
<dbReference type="Proteomes" id="UP000789508">
    <property type="component" value="Unassembled WGS sequence"/>
</dbReference>
<accession>A0A9N9CDT6</accession>
<dbReference type="SUPFAM" id="SSF48537">
    <property type="entry name" value="Phospholipase C/P1 nuclease"/>
    <property type="match status" value="2"/>
</dbReference>
<dbReference type="CDD" id="cd11010">
    <property type="entry name" value="S1-P1_nuclease"/>
    <property type="match status" value="1"/>
</dbReference>
<name>A0A9N9CDT6_9GLOM</name>
<keyword evidence="6" id="KW-1015">Disulfide bond</keyword>
<evidence type="ECO:0000313" key="9">
    <source>
        <dbReference type="Proteomes" id="UP000789508"/>
    </source>
</evidence>
<dbReference type="PANTHER" id="PTHR33146:SF29">
    <property type="entry name" value="S1_P1 NUCLEASE"/>
    <property type="match status" value="1"/>
</dbReference>
<sequence length="344" mass="39635">MAQIFKFNALLSFLIIFISANGVLSYGWVGHQITAAIAQRFLSPRAQRAIIELLPQEANGNLSEIAAWADTIRFNPHYRFASRLHFWNPIGDNPPETCSIDWVPGNRDVITAIYNYSHRLDPKTRLEYTQQAEALKFLVHFLGDLHQPLHLTSKLRGGNGAVARFDNRKTKLHTIWDSLLICKQICKVIFDSKLPITKPKPPKCPRCEINLEYVNNIVSLINTKWNEEKSRWTECHNRVKDNSYVRIDFFKYDRIVSFSPRRRPTNPKTPFPIPDVPDSICPNYWAIELKKLNCEVIWKGYSPNTEIDYGHGEFYDSLMKSQLVEKMLAMAGIRMAAVLNSILT</sequence>
<dbReference type="GO" id="GO:0046872">
    <property type="term" value="F:metal ion binding"/>
    <property type="evidence" value="ECO:0007669"/>
    <property type="project" value="UniProtKB-KW"/>
</dbReference>
<keyword evidence="9" id="KW-1185">Reference proteome</keyword>
<dbReference type="Pfam" id="PF02265">
    <property type="entry name" value="S1-P1_nuclease"/>
    <property type="match status" value="1"/>
</dbReference>
<proteinExistence type="inferred from homology"/>
<dbReference type="InterPro" id="IPR008947">
    <property type="entry name" value="PLipase_C/P1_nuclease_dom_sf"/>
</dbReference>